<dbReference type="EMBL" id="PIPP01000002">
    <property type="protein sequence ID" value="RUO37421.1"/>
    <property type="molecule type" value="Genomic_DNA"/>
</dbReference>
<dbReference type="GO" id="GO:0015628">
    <property type="term" value="P:protein secretion by the type II secretion system"/>
    <property type="evidence" value="ECO:0007669"/>
    <property type="project" value="InterPro"/>
</dbReference>
<dbReference type="SUPFAM" id="SSF53067">
    <property type="entry name" value="Actin-like ATPase domain"/>
    <property type="match status" value="2"/>
</dbReference>
<keyword evidence="8" id="KW-1133">Transmembrane helix</keyword>
<keyword evidence="14" id="KW-1185">Reference proteome</keyword>
<dbReference type="InterPro" id="IPR025691">
    <property type="entry name" value="GspL_pp_dom"/>
</dbReference>
<keyword evidence="7 10" id="KW-0653">Protein transport</keyword>
<dbReference type="Pfam" id="PF05134">
    <property type="entry name" value="T2SSL"/>
    <property type="match status" value="1"/>
</dbReference>
<evidence type="ECO:0000256" key="1">
    <source>
        <dbReference type="ARBA" id="ARBA00004377"/>
    </source>
</evidence>
<evidence type="ECO:0000256" key="3">
    <source>
        <dbReference type="ARBA" id="ARBA00022448"/>
    </source>
</evidence>
<dbReference type="CDD" id="cd24017">
    <property type="entry name" value="ASKHA_T2SSL_N"/>
    <property type="match status" value="1"/>
</dbReference>
<evidence type="ECO:0000256" key="2">
    <source>
        <dbReference type="ARBA" id="ARBA00005318"/>
    </source>
</evidence>
<dbReference type="InterPro" id="IPR024230">
    <property type="entry name" value="GspL_cyto_dom"/>
</dbReference>
<feature type="domain" description="GspL cytoplasmic actin-ATPase-like" evidence="11">
    <location>
        <begin position="17"/>
        <end position="251"/>
    </location>
</feature>
<dbReference type="Gene3D" id="3.30.420.370">
    <property type="match status" value="1"/>
</dbReference>
<name>A0A432WUH3_9GAMM</name>
<dbReference type="Pfam" id="PF12693">
    <property type="entry name" value="GspL_C"/>
    <property type="match status" value="1"/>
</dbReference>
<dbReference type="InterPro" id="IPR007812">
    <property type="entry name" value="T2SS_protein-GspL"/>
</dbReference>
<sequence>MYCIGPVEDTNKMNEQLIIRLPAGATGPVSWLVWHSDEAHVVASGELSDIAQLNELSEKAQNRSLRVYVSSAAIGFHQVELPAKSRRHLDRVIPYALEDEIAEDIDQLHFFWPEVLTKESPIPVFVVRRDQVERWLSQLAGAGLHTTAIYPDIFLLPLQENVWSMAAFPGAFGKEWVIRQDAWRGIVLEPELAMGMQPEEHEVLTEISAYGEIEWPQPPAPLIAHDPALPLQLAVGEHARGVNILQGDYQLHSGGSSDYSHWKFPGIAAAIFMAVLLVNEWMGVVELEREAALVKTQYERLYQQTFPESTRIVDIRSQLAQQVGASGAGDPGQVLRILEQLKPAFNGVPIELTMLQYDHTQGELRMQANGENFQSFEQFSRIAREQNLEVDQGQLTSRGGQINGTIIVRVGV</sequence>
<keyword evidence="5" id="KW-0997">Cell inner membrane</keyword>
<comment type="caution">
    <text evidence="13">The sequence shown here is derived from an EMBL/GenBank/DDBJ whole genome shotgun (WGS) entry which is preliminary data.</text>
</comment>
<keyword evidence="9" id="KW-0472">Membrane</keyword>
<evidence type="ECO:0000259" key="12">
    <source>
        <dbReference type="Pfam" id="PF12693"/>
    </source>
</evidence>
<dbReference type="AlphaFoldDB" id="A0A432WUH3"/>
<evidence type="ECO:0000256" key="9">
    <source>
        <dbReference type="ARBA" id="ARBA00023136"/>
    </source>
</evidence>
<dbReference type="Gene3D" id="3.30.1360.100">
    <property type="entry name" value="General secretion pathway protein M, EpsM"/>
    <property type="match status" value="1"/>
</dbReference>
<keyword evidence="3 10" id="KW-0813">Transport</keyword>
<reference evidence="14" key="1">
    <citation type="journal article" date="2018" name="Front. Microbiol.">
        <title>Genome-Based Analysis Reveals the Taxonomy and Diversity of the Family Idiomarinaceae.</title>
        <authorList>
            <person name="Liu Y."/>
            <person name="Lai Q."/>
            <person name="Shao Z."/>
        </authorList>
    </citation>
    <scope>NUCLEOTIDE SEQUENCE [LARGE SCALE GENOMIC DNA]</scope>
    <source>
        <strain evidence="14">AIS</strain>
    </source>
</reference>
<dbReference type="Gene3D" id="3.30.420.380">
    <property type="match status" value="1"/>
</dbReference>
<evidence type="ECO:0000313" key="14">
    <source>
        <dbReference type="Proteomes" id="UP000286934"/>
    </source>
</evidence>
<dbReference type="GO" id="GO:0009276">
    <property type="term" value="C:Gram-negative-bacterium-type cell wall"/>
    <property type="evidence" value="ECO:0007669"/>
    <property type="project" value="InterPro"/>
</dbReference>
<dbReference type="InterPro" id="IPR043129">
    <property type="entry name" value="ATPase_NBD"/>
</dbReference>
<comment type="subcellular location">
    <subcellularLocation>
        <location evidence="1">Cell inner membrane</location>
        <topology evidence="1">Single-pass membrane protein</topology>
    </subcellularLocation>
</comment>
<evidence type="ECO:0000256" key="8">
    <source>
        <dbReference type="ARBA" id="ARBA00022989"/>
    </source>
</evidence>
<dbReference type="PIRSF" id="PIRSF015761">
    <property type="entry name" value="Protein_L"/>
    <property type="match status" value="1"/>
</dbReference>
<evidence type="ECO:0000256" key="6">
    <source>
        <dbReference type="ARBA" id="ARBA00022692"/>
    </source>
</evidence>
<dbReference type="Proteomes" id="UP000286934">
    <property type="component" value="Unassembled WGS sequence"/>
</dbReference>
<evidence type="ECO:0000256" key="7">
    <source>
        <dbReference type="ARBA" id="ARBA00022927"/>
    </source>
</evidence>
<keyword evidence="4" id="KW-1003">Cell membrane</keyword>
<gene>
    <name evidence="13" type="primary">gspL</name>
    <name evidence="13" type="ORF">CWE13_05535</name>
</gene>
<proteinExistence type="inferred from homology"/>
<evidence type="ECO:0000259" key="11">
    <source>
        <dbReference type="Pfam" id="PF05134"/>
    </source>
</evidence>
<feature type="domain" description="GspL periplasmic" evidence="12">
    <location>
        <begin position="258"/>
        <end position="409"/>
    </location>
</feature>
<evidence type="ECO:0000313" key="13">
    <source>
        <dbReference type="EMBL" id="RUO37421.1"/>
    </source>
</evidence>
<comment type="function">
    <text evidence="10">Inner membrane component of the type II secretion system required for the energy-dependent secretion of extracellular factors such as proteases and toxins from the periplasm.</text>
</comment>
<evidence type="ECO:0000256" key="5">
    <source>
        <dbReference type="ARBA" id="ARBA00022519"/>
    </source>
</evidence>
<comment type="similarity">
    <text evidence="2 10">Belongs to the GSP L family.</text>
</comment>
<evidence type="ECO:0000256" key="10">
    <source>
        <dbReference type="PIRNR" id="PIRNR015761"/>
    </source>
</evidence>
<evidence type="ECO:0000256" key="4">
    <source>
        <dbReference type="ARBA" id="ARBA00022475"/>
    </source>
</evidence>
<dbReference type="GO" id="GO:0015627">
    <property type="term" value="C:type II protein secretion system complex"/>
    <property type="evidence" value="ECO:0007669"/>
    <property type="project" value="InterPro"/>
</dbReference>
<accession>A0A432WUH3</accession>
<dbReference type="GO" id="GO:0005886">
    <property type="term" value="C:plasma membrane"/>
    <property type="evidence" value="ECO:0007669"/>
    <property type="project" value="UniProtKB-SubCell"/>
</dbReference>
<organism evidence="13 14">
    <name type="scientific">Aliidiomarina shirensis</name>
    <dbReference type="NCBI Taxonomy" id="1048642"/>
    <lineage>
        <taxon>Bacteria</taxon>
        <taxon>Pseudomonadati</taxon>
        <taxon>Pseudomonadota</taxon>
        <taxon>Gammaproteobacteria</taxon>
        <taxon>Alteromonadales</taxon>
        <taxon>Idiomarinaceae</taxon>
        <taxon>Aliidiomarina</taxon>
    </lineage>
</organism>
<protein>
    <recommendedName>
        <fullName evidence="10">Type II secretion system protein L</fullName>
        <shortName evidence="10">T2SS protein L</shortName>
    </recommendedName>
</protein>
<keyword evidence="6" id="KW-0812">Transmembrane</keyword>
<dbReference type="NCBIfam" id="TIGR01709">
    <property type="entry name" value="typeII_sec_gspL"/>
    <property type="match status" value="1"/>
</dbReference>